<evidence type="ECO:0000313" key="2">
    <source>
        <dbReference type="Proteomes" id="UP001054821"/>
    </source>
</evidence>
<name>A0AAD4ZP17_PRUDU</name>
<dbReference type="EMBL" id="JAJFAZ020000001">
    <property type="protein sequence ID" value="KAI5351583.1"/>
    <property type="molecule type" value="Genomic_DNA"/>
</dbReference>
<gene>
    <name evidence="1" type="ORF">L3X38_004474</name>
</gene>
<sequence>MRLNLDLLKGEREKTIIRVASCQQQLKSYYEKRAKVRQFQPSDLVLRKAFITALRQGSKEMNPNWEGPYVISQSRGRGSYTLDATNGKEIPRQWNAHHL</sequence>
<proteinExistence type="predicted"/>
<dbReference type="Proteomes" id="UP001054821">
    <property type="component" value="Chromosome 1"/>
</dbReference>
<organism evidence="1 2">
    <name type="scientific">Prunus dulcis</name>
    <name type="common">Almond</name>
    <name type="synonym">Amygdalus dulcis</name>
    <dbReference type="NCBI Taxonomy" id="3755"/>
    <lineage>
        <taxon>Eukaryota</taxon>
        <taxon>Viridiplantae</taxon>
        <taxon>Streptophyta</taxon>
        <taxon>Embryophyta</taxon>
        <taxon>Tracheophyta</taxon>
        <taxon>Spermatophyta</taxon>
        <taxon>Magnoliopsida</taxon>
        <taxon>eudicotyledons</taxon>
        <taxon>Gunneridae</taxon>
        <taxon>Pentapetalae</taxon>
        <taxon>rosids</taxon>
        <taxon>fabids</taxon>
        <taxon>Rosales</taxon>
        <taxon>Rosaceae</taxon>
        <taxon>Amygdaloideae</taxon>
        <taxon>Amygdaleae</taxon>
        <taxon>Prunus</taxon>
    </lineage>
</organism>
<comment type="caution">
    <text evidence="1">The sequence shown here is derived from an EMBL/GenBank/DDBJ whole genome shotgun (WGS) entry which is preliminary data.</text>
</comment>
<dbReference type="AlphaFoldDB" id="A0AAD4ZP17"/>
<keyword evidence="2" id="KW-1185">Reference proteome</keyword>
<reference evidence="1 2" key="1">
    <citation type="journal article" date="2022" name="G3 (Bethesda)">
        <title>Whole-genome sequence and methylome profiling of the almond [Prunus dulcis (Mill.) D.A. Webb] cultivar 'Nonpareil'.</title>
        <authorList>
            <person name="D'Amico-Willman K.M."/>
            <person name="Ouma W.Z."/>
            <person name="Meulia T."/>
            <person name="Sideli G.M."/>
            <person name="Gradziel T.M."/>
            <person name="Fresnedo-Ramirez J."/>
        </authorList>
    </citation>
    <scope>NUCLEOTIDE SEQUENCE [LARGE SCALE GENOMIC DNA]</scope>
    <source>
        <strain evidence="1">Clone GOH B32 T37-40</strain>
    </source>
</reference>
<protein>
    <submittedName>
        <fullName evidence="1">Uncharacterized protein</fullName>
    </submittedName>
</protein>
<accession>A0AAD4ZP17</accession>
<evidence type="ECO:0000313" key="1">
    <source>
        <dbReference type="EMBL" id="KAI5351583.1"/>
    </source>
</evidence>